<evidence type="ECO:0000313" key="1">
    <source>
        <dbReference type="EMBL" id="GIJ00994.1"/>
    </source>
</evidence>
<organism evidence="1 2">
    <name type="scientific">Spirilliplanes yamanashiensis</name>
    <dbReference type="NCBI Taxonomy" id="42233"/>
    <lineage>
        <taxon>Bacteria</taxon>
        <taxon>Bacillati</taxon>
        <taxon>Actinomycetota</taxon>
        <taxon>Actinomycetes</taxon>
        <taxon>Micromonosporales</taxon>
        <taxon>Micromonosporaceae</taxon>
        <taxon>Spirilliplanes</taxon>
    </lineage>
</organism>
<gene>
    <name evidence="1" type="ORF">Sya03_03460</name>
</gene>
<protein>
    <submittedName>
        <fullName evidence="1">Uncharacterized protein</fullName>
    </submittedName>
</protein>
<evidence type="ECO:0000313" key="2">
    <source>
        <dbReference type="Proteomes" id="UP000652013"/>
    </source>
</evidence>
<dbReference type="AlphaFoldDB" id="A0A8J3Y3W1"/>
<dbReference type="Proteomes" id="UP000652013">
    <property type="component" value="Unassembled WGS sequence"/>
</dbReference>
<keyword evidence="2" id="KW-1185">Reference proteome</keyword>
<dbReference type="EMBL" id="BOOY01000002">
    <property type="protein sequence ID" value="GIJ00994.1"/>
    <property type="molecule type" value="Genomic_DNA"/>
</dbReference>
<name>A0A8J3Y3W1_9ACTN</name>
<proteinExistence type="predicted"/>
<reference evidence="1" key="1">
    <citation type="submission" date="2021-01" db="EMBL/GenBank/DDBJ databases">
        <title>Whole genome shotgun sequence of Spirilliplanes yamanashiensis NBRC 15828.</title>
        <authorList>
            <person name="Komaki H."/>
            <person name="Tamura T."/>
        </authorList>
    </citation>
    <scope>NUCLEOTIDE SEQUENCE</scope>
    <source>
        <strain evidence="1">NBRC 15828</strain>
    </source>
</reference>
<comment type="caution">
    <text evidence="1">The sequence shown here is derived from an EMBL/GenBank/DDBJ whole genome shotgun (WGS) entry which is preliminary data.</text>
</comment>
<accession>A0A8J3Y3W1</accession>
<sequence length="47" mass="4888">MLVAVAGIALASLVAFAPWYEPAHLTTEAGQAEQATNVTKLLTALFS</sequence>